<proteinExistence type="predicted"/>
<dbReference type="Gene3D" id="3.40.30.10">
    <property type="entry name" value="Glutaredoxin"/>
    <property type="match status" value="1"/>
</dbReference>
<dbReference type="Pfam" id="PF03190">
    <property type="entry name" value="Thioredox_DsbH"/>
    <property type="match status" value="1"/>
</dbReference>
<dbReference type="RefSeq" id="WP_012833478.1">
    <property type="nucleotide sequence ID" value="NC_013441.1"/>
</dbReference>
<dbReference type="EMBL" id="CP001802">
    <property type="protein sequence ID" value="ACY20911.1"/>
    <property type="molecule type" value="Genomic_DNA"/>
</dbReference>
<dbReference type="HOGENOM" id="CLU_014051_4_2_11"/>
<dbReference type="SUPFAM" id="SSF48208">
    <property type="entry name" value="Six-hairpin glycosidases"/>
    <property type="match status" value="1"/>
</dbReference>
<organism evidence="2 3">
    <name type="scientific">Gordonia bronchialis (strain ATCC 25592 / DSM 43247 / BCRC 13721 / JCM 3198 / KCTC 3076 / NBRC 16047 / NCTC 10667)</name>
    <name type="common">Rhodococcus bronchialis</name>
    <dbReference type="NCBI Taxonomy" id="526226"/>
    <lineage>
        <taxon>Bacteria</taxon>
        <taxon>Bacillati</taxon>
        <taxon>Actinomycetota</taxon>
        <taxon>Actinomycetes</taxon>
        <taxon>Mycobacteriales</taxon>
        <taxon>Gordoniaceae</taxon>
        <taxon>Gordonia</taxon>
    </lineage>
</organism>
<dbReference type="OrthoDB" id="9762614at2"/>
<dbReference type="CDD" id="cd02955">
    <property type="entry name" value="SSP411"/>
    <property type="match status" value="1"/>
</dbReference>
<protein>
    <recommendedName>
        <fullName evidence="1">Spermatogenesis-associated protein 20-like TRX domain-containing protein</fullName>
    </recommendedName>
</protein>
<sequence>MNESRPIPDGATPDGARNLLSASSSPYLRQHADNPVHWQEWGADALAQARRRDVPILLSVGYAACHWCHVMAHESFEDADTAAQMNADFVCIKVDREERPDIDAIYMSATVAMTRQGGWPMTCFLTPAGEPFYCGTYFPPSPRPGMPSFRQVMAAVTEAWTQRRTEIDAMASKVREHVEANASALPPGTLAVDEKLLAHAVTAVLGDEDRAAGGFGGAPKFPPSALLEGLIRHTEVTGDQAALAAARRTCDVMARGGIHDQLGGGFARYAVDNDWVIPHFEKMLYDNAQLLRVYAHLARRTGDLLARRVTGEIVDFLDRDLRVAGGFASSLDADTEGVEGSTYVWTPEQLTAVLGDDDGRWAAELFAVTADGTFEHGTSTLQLRTDPDDAQRFDSVRARLRVARASRAQPARDDKVVTAWNAMAITALAEAGAGLGEPAWIDHAVWCAEQILDTHVVDGAVRRSSLGGTIGVPAGGLDDHAALATALLTLFTVTGDTDWRTAGLGILDRAIDVFADRDEAGSWYDAAGDGLIARPRDPVDGATPAGASLMAEALLLASGLAGVDDAARYTELLDATLARGAVLLAKLARSAGHWLAVAQARVAGPMQIAVAQASRSDGKLARAARELAAGGTIVVVGEQDSQPLLDSRGPVDGRDAAYVCRGNVCGLPVTALDQLADAVLTAPSSTGSRPPDPPDE</sequence>
<accession>D0L7P8</accession>
<dbReference type="PANTHER" id="PTHR42899">
    <property type="entry name" value="SPERMATOGENESIS-ASSOCIATED PROTEIN 20"/>
    <property type="match status" value="1"/>
</dbReference>
<reference evidence="3" key="1">
    <citation type="submission" date="2009-10" db="EMBL/GenBank/DDBJ databases">
        <title>The complete chromosome of Gordonia bronchialis DSM 43247.</title>
        <authorList>
            <consortium name="US DOE Joint Genome Institute (JGI-PGF)"/>
            <person name="Lucas S."/>
            <person name="Copeland A."/>
            <person name="Lapidus A."/>
            <person name="Glavina del Rio T."/>
            <person name="Dalin E."/>
            <person name="Tice H."/>
            <person name="Bruce D."/>
            <person name="Goodwin L."/>
            <person name="Pitluck S."/>
            <person name="Kyrpides N."/>
            <person name="Mavromatis K."/>
            <person name="Ivanova N."/>
            <person name="Ovchinnikova G."/>
            <person name="Saunders E."/>
            <person name="Brettin T."/>
            <person name="Detter J.C."/>
            <person name="Han C."/>
            <person name="Larimer F."/>
            <person name="Land M."/>
            <person name="Hauser L."/>
            <person name="Markowitz V."/>
            <person name="Cheng J.-F."/>
            <person name="Hugenholtz P."/>
            <person name="Woyke T."/>
            <person name="Wu D."/>
            <person name="Jando M."/>
            <person name="Schneider S."/>
            <person name="Goeker M."/>
            <person name="Klenk H.-P."/>
            <person name="Eisen J.A."/>
        </authorList>
    </citation>
    <scope>NUCLEOTIDE SEQUENCE [LARGE SCALE GENOMIC DNA]</scope>
    <source>
        <strain evidence="3">ATCC 25592 / DSM 43247 / BCRC 13721 / JCM 3198 / KCTC 3076 / NBRC 16047 / NCTC 10667</strain>
    </source>
</reference>
<dbReference type="InterPro" id="IPR024705">
    <property type="entry name" value="Ssp411"/>
</dbReference>
<reference evidence="2 3" key="2">
    <citation type="journal article" date="2010" name="Stand. Genomic Sci.">
        <title>Complete genome sequence of Gordonia bronchialis type strain (3410).</title>
        <authorList>
            <person name="Ivanova N."/>
            <person name="Sikorski J."/>
            <person name="Jando M."/>
            <person name="Lapidus A."/>
            <person name="Nolan M."/>
            <person name="Lucas S."/>
            <person name="Del Rio T.G."/>
            <person name="Tice H."/>
            <person name="Copeland A."/>
            <person name="Cheng J.F."/>
            <person name="Chen F."/>
            <person name="Bruce D."/>
            <person name="Goodwin L."/>
            <person name="Pitluck S."/>
            <person name="Mavromatis K."/>
            <person name="Ovchinnikova G."/>
            <person name="Pati A."/>
            <person name="Chen A."/>
            <person name="Palaniappan K."/>
            <person name="Land M."/>
            <person name="Hauser L."/>
            <person name="Chang Y.J."/>
            <person name="Jeffries C.D."/>
            <person name="Chain P."/>
            <person name="Saunders E."/>
            <person name="Han C."/>
            <person name="Detter J.C."/>
            <person name="Brettin T."/>
            <person name="Rohde M."/>
            <person name="Goker M."/>
            <person name="Bristow J."/>
            <person name="Eisen J.A."/>
            <person name="Markowitz V."/>
            <person name="Hugenholtz P."/>
            <person name="Klenk H.P."/>
            <person name="Kyrpides N.C."/>
        </authorList>
    </citation>
    <scope>NUCLEOTIDE SEQUENCE [LARGE SCALE GENOMIC DNA]</scope>
    <source>
        <strain evidence="3">ATCC 25592 / DSM 43247 / BCRC 13721 / JCM 3198 / KCTC 3076 / NBRC 16047 / NCTC 10667</strain>
    </source>
</reference>
<dbReference type="Proteomes" id="UP000001219">
    <property type="component" value="Chromosome"/>
</dbReference>
<feature type="domain" description="Spermatogenesis-associated protein 20-like TRX" evidence="1">
    <location>
        <begin position="18"/>
        <end position="178"/>
    </location>
</feature>
<dbReference type="PIRSF" id="PIRSF006402">
    <property type="entry name" value="UCP006402_thioredoxin"/>
    <property type="match status" value="1"/>
</dbReference>
<dbReference type="eggNOG" id="COG1331">
    <property type="taxonomic scope" value="Bacteria"/>
</dbReference>
<gene>
    <name evidence="2" type="ordered locus">Gbro_1641</name>
</gene>
<dbReference type="STRING" id="526226.Gbro_1641"/>
<dbReference type="InterPro" id="IPR008928">
    <property type="entry name" value="6-hairpin_glycosidase_sf"/>
</dbReference>
<evidence type="ECO:0000259" key="1">
    <source>
        <dbReference type="Pfam" id="PF03190"/>
    </source>
</evidence>
<name>D0L7P8_GORB4</name>
<dbReference type="GO" id="GO:0005975">
    <property type="term" value="P:carbohydrate metabolic process"/>
    <property type="evidence" value="ECO:0007669"/>
    <property type="project" value="InterPro"/>
</dbReference>
<dbReference type="InterPro" id="IPR036249">
    <property type="entry name" value="Thioredoxin-like_sf"/>
</dbReference>
<dbReference type="SUPFAM" id="SSF52833">
    <property type="entry name" value="Thioredoxin-like"/>
    <property type="match status" value="1"/>
</dbReference>
<dbReference type="AlphaFoldDB" id="D0L7P8"/>
<keyword evidence="3" id="KW-1185">Reference proteome</keyword>
<dbReference type="PANTHER" id="PTHR42899:SF1">
    <property type="entry name" value="SPERMATOGENESIS-ASSOCIATED PROTEIN 20"/>
    <property type="match status" value="1"/>
</dbReference>
<dbReference type="InterPro" id="IPR004879">
    <property type="entry name" value="Ssp411-like_TRX"/>
</dbReference>
<evidence type="ECO:0000313" key="3">
    <source>
        <dbReference type="Proteomes" id="UP000001219"/>
    </source>
</evidence>
<evidence type="ECO:0000313" key="2">
    <source>
        <dbReference type="EMBL" id="ACY20911.1"/>
    </source>
</evidence>
<dbReference type="KEGG" id="gbr:Gbro_1641"/>